<dbReference type="EMBL" id="KJ019146">
    <property type="protein sequence ID" value="AIX42272.1"/>
    <property type="molecule type" value="Genomic_DNA"/>
</dbReference>
<dbReference type="SUPFAM" id="SSF53335">
    <property type="entry name" value="S-adenosyl-L-methionine-dependent methyltransferases"/>
    <property type="match status" value="1"/>
</dbReference>
<evidence type="ECO:0000313" key="4">
    <source>
        <dbReference type="Proteomes" id="UP000185307"/>
    </source>
</evidence>
<accession>A0A0E3I5V0</accession>
<name>A0A0E3I5V0_9CAUD</name>
<dbReference type="Proteomes" id="UP000185295">
    <property type="component" value="Segment"/>
</dbReference>
<evidence type="ECO:0000313" key="1">
    <source>
        <dbReference type="EMBL" id="AIX42272.1"/>
    </source>
</evidence>
<protein>
    <submittedName>
        <fullName evidence="2">Uncharacterized protein</fullName>
    </submittedName>
</protein>
<gene>
    <name evidence="1" type="ORF">Syn7803C16_53</name>
    <name evidence="2" type="ORF">Syn7803C24_53</name>
</gene>
<organism evidence="2 4">
    <name type="scientific">Synechococcus phage ACG-2014f</name>
    <dbReference type="NCBI Taxonomy" id="1493511"/>
    <lineage>
        <taxon>Viruses</taxon>
        <taxon>Duplodnaviria</taxon>
        <taxon>Heunggongvirae</taxon>
        <taxon>Uroviricota</taxon>
        <taxon>Caudoviricetes</taxon>
        <taxon>Pantevenvirales</taxon>
        <taxon>Kyanoviridae</taxon>
        <taxon>Atlauavirus</taxon>
        <taxon>Atlauavirus tusconc8</taxon>
    </lineage>
</organism>
<dbReference type="InterPro" id="IPR029063">
    <property type="entry name" value="SAM-dependent_MTases_sf"/>
</dbReference>
<dbReference type="GO" id="GO:0032259">
    <property type="term" value="P:methylation"/>
    <property type="evidence" value="ECO:0007669"/>
    <property type="project" value="InterPro"/>
</dbReference>
<dbReference type="PROSITE" id="PS00092">
    <property type="entry name" value="N6_MTASE"/>
    <property type="match status" value="1"/>
</dbReference>
<dbReference type="EMBL" id="KJ019151">
    <property type="protein sequence ID" value="AIX43692.1"/>
    <property type="molecule type" value="Genomic_DNA"/>
</dbReference>
<dbReference type="Proteomes" id="UP000185307">
    <property type="component" value="Segment"/>
</dbReference>
<dbReference type="GO" id="GO:0003676">
    <property type="term" value="F:nucleic acid binding"/>
    <property type="evidence" value="ECO:0007669"/>
    <property type="project" value="InterPro"/>
</dbReference>
<dbReference type="InterPro" id="IPR002052">
    <property type="entry name" value="DNA_methylase_N6_adenine_CS"/>
</dbReference>
<proteinExistence type="predicted"/>
<sequence length="337" mass="38038">MNKPQTFLIIGDPSGIHTLRLIERGISPDNITVWEDTTKGMNCVKMSNVSVTNDLEELTGMKFDVIVGNPPYGSGGNDAIKFLNKCGDLSDDVRLVLPLSVRKVSSVNKIRLDMICVEDNKLPDDTFPGGIRTVLQRWVKTDTLRDKIETFTTHPDFEFVSRDEADICLGRIGGGPAGKLHREWSERADESHYFIKYLGKDVERNLTQIQPELRQIATTTCNGIPTLAKNDVVTTYIKHFGRGKIATQTTHPDFEFVKKGDPNTNVFVMRSGHAGKVLTEGYDDYEWSHYFIHAKTPEVIESLKQCETKFRELAKMTNGMDKLSKHELVTTYMECDT</sequence>
<evidence type="ECO:0000313" key="2">
    <source>
        <dbReference type="EMBL" id="AIX43692.1"/>
    </source>
</evidence>
<reference evidence="3 4" key="1">
    <citation type="submission" date="2013-12" db="EMBL/GenBank/DDBJ databases">
        <title>Ecological redundancy of diverse viral populations within a natural community.</title>
        <authorList>
            <person name="Gregory A.C."/>
            <person name="LaButti K."/>
            <person name="Copeland A."/>
            <person name="Woyke T."/>
            <person name="Sullivan M.B."/>
        </authorList>
    </citation>
    <scope>NUCLEOTIDE SEQUENCE [LARGE SCALE GENOMIC DNA]</scope>
    <source>
        <strain evidence="1">Syn7803C16</strain>
        <strain evidence="2">Syn7803C24</strain>
    </source>
</reference>
<evidence type="ECO:0000313" key="3">
    <source>
        <dbReference type="Proteomes" id="UP000185295"/>
    </source>
</evidence>
<dbReference type="GO" id="GO:0008168">
    <property type="term" value="F:methyltransferase activity"/>
    <property type="evidence" value="ECO:0007669"/>
    <property type="project" value="InterPro"/>
</dbReference>